<reference evidence="2" key="1">
    <citation type="submission" date="2019-08" db="EMBL/GenBank/DDBJ databases">
        <authorList>
            <person name="Kucharzyk K."/>
            <person name="Murdoch R.W."/>
            <person name="Higgins S."/>
            <person name="Loffler F."/>
        </authorList>
    </citation>
    <scope>NUCLEOTIDE SEQUENCE</scope>
</reference>
<proteinExistence type="predicted"/>
<keyword evidence="1" id="KW-0472">Membrane</keyword>
<name>A0A644WBZ8_9ZZZZ</name>
<dbReference type="Pfam" id="PF04956">
    <property type="entry name" value="TrbC"/>
    <property type="match status" value="1"/>
</dbReference>
<organism evidence="2">
    <name type="scientific">bioreactor metagenome</name>
    <dbReference type="NCBI Taxonomy" id="1076179"/>
    <lineage>
        <taxon>unclassified sequences</taxon>
        <taxon>metagenomes</taxon>
        <taxon>ecological metagenomes</taxon>
    </lineage>
</organism>
<gene>
    <name evidence="2" type="ORF">SDC9_46306</name>
</gene>
<dbReference type="EMBL" id="VSSQ01000707">
    <property type="protein sequence ID" value="MPM00083.1"/>
    <property type="molecule type" value="Genomic_DNA"/>
</dbReference>
<keyword evidence="1" id="KW-1133">Transmembrane helix</keyword>
<dbReference type="AlphaFoldDB" id="A0A644WBZ8"/>
<protein>
    <submittedName>
        <fullName evidence="2">Uncharacterized protein</fullName>
    </submittedName>
</protein>
<sequence length="87" mass="9092">MILKSILLTTNLQSSLNQATGDITNLLQGIGIGVLVVFIAILGFKVVTGGREGLREAKSSVVGLIIGAVLIWGAGALAEWLQQISNF</sequence>
<evidence type="ECO:0000256" key="1">
    <source>
        <dbReference type="SAM" id="Phobius"/>
    </source>
</evidence>
<evidence type="ECO:0000313" key="2">
    <source>
        <dbReference type="EMBL" id="MPM00083.1"/>
    </source>
</evidence>
<dbReference type="InterPro" id="IPR007039">
    <property type="entry name" value="TrbC/VirB2"/>
</dbReference>
<feature type="transmembrane region" description="Helical" evidence="1">
    <location>
        <begin position="26"/>
        <end position="48"/>
    </location>
</feature>
<comment type="caution">
    <text evidence="2">The sequence shown here is derived from an EMBL/GenBank/DDBJ whole genome shotgun (WGS) entry which is preliminary data.</text>
</comment>
<keyword evidence="1" id="KW-0812">Transmembrane</keyword>
<accession>A0A644WBZ8</accession>
<feature type="transmembrane region" description="Helical" evidence="1">
    <location>
        <begin position="60"/>
        <end position="81"/>
    </location>
</feature>